<protein>
    <submittedName>
        <fullName evidence="1">Alpha/beta-hydrolase</fullName>
    </submittedName>
</protein>
<gene>
    <name evidence="1" type="ORF">BV25DRAFT_1918583</name>
</gene>
<dbReference type="EMBL" id="MU277227">
    <property type="protein sequence ID" value="KAI0059348.1"/>
    <property type="molecule type" value="Genomic_DNA"/>
</dbReference>
<proteinExistence type="predicted"/>
<comment type="caution">
    <text evidence="1">The sequence shown here is derived from an EMBL/GenBank/DDBJ whole genome shotgun (WGS) entry which is preliminary data.</text>
</comment>
<name>A0ACB8SU15_9AGAM</name>
<evidence type="ECO:0000313" key="2">
    <source>
        <dbReference type="Proteomes" id="UP000814140"/>
    </source>
</evidence>
<keyword evidence="2" id="KW-1185">Reference proteome</keyword>
<reference evidence="1" key="1">
    <citation type="submission" date="2021-03" db="EMBL/GenBank/DDBJ databases">
        <authorList>
            <consortium name="DOE Joint Genome Institute"/>
            <person name="Ahrendt S."/>
            <person name="Looney B.P."/>
            <person name="Miyauchi S."/>
            <person name="Morin E."/>
            <person name="Drula E."/>
            <person name="Courty P.E."/>
            <person name="Chicoki N."/>
            <person name="Fauchery L."/>
            <person name="Kohler A."/>
            <person name="Kuo A."/>
            <person name="Labutti K."/>
            <person name="Pangilinan J."/>
            <person name="Lipzen A."/>
            <person name="Riley R."/>
            <person name="Andreopoulos W."/>
            <person name="He G."/>
            <person name="Johnson J."/>
            <person name="Barry K.W."/>
            <person name="Grigoriev I.V."/>
            <person name="Nagy L."/>
            <person name="Hibbett D."/>
            <person name="Henrissat B."/>
            <person name="Matheny P.B."/>
            <person name="Labbe J."/>
            <person name="Martin F."/>
        </authorList>
    </citation>
    <scope>NUCLEOTIDE SEQUENCE</scope>
    <source>
        <strain evidence="1">HHB10654</strain>
    </source>
</reference>
<dbReference type="Proteomes" id="UP000814140">
    <property type="component" value="Unassembled WGS sequence"/>
</dbReference>
<reference evidence="1" key="2">
    <citation type="journal article" date="2022" name="New Phytol.">
        <title>Evolutionary transition to the ectomycorrhizal habit in the genomes of a hyperdiverse lineage of mushroom-forming fungi.</title>
        <authorList>
            <person name="Looney B."/>
            <person name="Miyauchi S."/>
            <person name="Morin E."/>
            <person name="Drula E."/>
            <person name="Courty P.E."/>
            <person name="Kohler A."/>
            <person name="Kuo A."/>
            <person name="LaButti K."/>
            <person name="Pangilinan J."/>
            <person name="Lipzen A."/>
            <person name="Riley R."/>
            <person name="Andreopoulos W."/>
            <person name="He G."/>
            <person name="Johnson J."/>
            <person name="Nolan M."/>
            <person name="Tritt A."/>
            <person name="Barry K.W."/>
            <person name="Grigoriev I.V."/>
            <person name="Nagy L.G."/>
            <person name="Hibbett D."/>
            <person name="Henrissat B."/>
            <person name="Matheny P.B."/>
            <person name="Labbe J."/>
            <person name="Martin F.M."/>
        </authorList>
    </citation>
    <scope>NUCLEOTIDE SEQUENCE</scope>
    <source>
        <strain evidence="1">HHB10654</strain>
    </source>
</reference>
<evidence type="ECO:0000313" key="1">
    <source>
        <dbReference type="EMBL" id="KAI0059348.1"/>
    </source>
</evidence>
<organism evidence="1 2">
    <name type="scientific">Artomyces pyxidatus</name>
    <dbReference type="NCBI Taxonomy" id="48021"/>
    <lineage>
        <taxon>Eukaryota</taxon>
        <taxon>Fungi</taxon>
        <taxon>Dikarya</taxon>
        <taxon>Basidiomycota</taxon>
        <taxon>Agaricomycotina</taxon>
        <taxon>Agaricomycetes</taxon>
        <taxon>Russulales</taxon>
        <taxon>Auriscalpiaceae</taxon>
        <taxon>Artomyces</taxon>
    </lineage>
</organism>
<sequence>MHYRSLLFVGGFFSFFTASLAADAQTKKHVFNVREYPKRIATCKATNRALGEEVDIQLHYVDINPQAEKTIIMVHGWPGLWSSWKYQIEEFANDYHLIVPDLRGFGASGHPGDVKASGTLQDIVGDLACILADANVSTALCMGHDWGSVSCYEAARSRPDLFEAVIGITVPYIPAHGEAFTPVKELTKMLPKLSYQLFFDEKTEDAVAELARDVRRSLRATLRAVDSPPPADFLLSTESFLEGWKDVEDIPPIPYFTADEEDYLVEQYSIGGFKHTLHFYTDENRRASWELAHEQGNHTISLPVLSVLPTKDTVADWVLATKILGTEKYITDYTVELVHGSHWIQLENPEHVNAAIRNWLDGLSARPSHPHDEL</sequence>
<accession>A0ACB8SU15</accession>